<protein>
    <recommendedName>
        <fullName evidence="9">GTPase Obg</fullName>
        <ecNumber evidence="9">3.6.5.-</ecNumber>
    </recommendedName>
    <alternativeName>
        <fullName evidence="9">GTP-binding protein Obg</fullName>
    </alternativeName>
</protein>
<dbReference type="InterPro" id="IPR006074">
    <property type="entry name" value="GTP1-OBG_CS"/>
</dbReference>
<dbReference type="NCBIfam" id="TIGR02729">
    <property type="entry name" value="Obg_CgtA"/>
    <property type="match status" value="1"/>
</dbReference>
<evidence type="ECO:0000259" key="12">
    <source>
        <dbReference type="PROSITE" id="PS51881"/>
    </source>
</evidence>
<accession>A0A7Y9Z995</accession>
<dbReference type="GO" id="GO:0003924">
    <property type="term" value="F:GTPase activity"/>
    <property type="evidence" value="ECO:0007669"/>
    <property type="project" value="UniProtKB-UniRule"/>
</dbReference>
<dbReference type="Pfam" id="PF01018">
    <property type="entry name" value="GTP1_OBG"/>
    <property type="match status" value="1"/>
</dbReference>
<feature type="domain" description="OCT" evidence="12">
    <location>
        <begin position="356"/>
        <end position="441"/>
    </location>
</feature>
<dbReference type="Gene3D" id="3.30.300.350">
    <property type="entry name" value="GTP-binding protein OBG, C-terminal domain"/>
    <property type="match status" value="1"/>
</dbReference>
<dbReference type="GO" id="GO:0005737">
    <property type="term" value="C:cytoplasm"/>
    <property type="evidence" value="ECO:0007669"/>
    <property type="project" value="UniProtKB-SubCell"/>
</dbReference>
<keyword evidence="7 9" id="KW-0460">Magnesium</keyword>
<evidence type="ECO:0000256" key="8">
    <source>
        <dbReference type="ARBA" id="ARBA00023134"/>
    </source>
</evidence>
<evidence type="ECO:0000256" key="6">
    <source>
        <dbReference type="ARBA" id="ARBA00022801"/>
    </source>
</evidence>
<comment type="similarity">
    <text evidence="2 9">Belongs to the TRAFAC class OBG-HflX-like GTPase superfamily. OBG GTPase family.</text>
</comment>
<dbReference type="RefSeq" id="WP_062075924.1">
    <property type="nucleotide sequence ID" value="NZ_BBRC01000014.1"/>
</dbReference>
<dbReference type="InterPro" id="IPR014100">
    <property type="entry name" value="GTP-bd_Obg/CgtA"/>
</dbReference>
<reference evidence="14 15" key="1">
    <citation type="submission" date="2020-07" db="EMBL/GenBank/DDBJ databases">
        <title>Sequencing the genomes of 1000 actinobacteria strains.</title>
        <authorList>
            <person name="Klenk H.-P."/>
        </authorList>
    </citation>
    <scope>NUCLEOTIDE SEQUENCE [LARGE SCALE GENOMIC DNA]</scope>
    <source>
        <strain evidence="14 15">DSM 19970</strain>
    </source>
</reference>
<keyword evidence="8 9" id="KW-0342">GTP-binding</keyword>
<dbReference type="InterPro" id="IPR045086">
    <property type="entry name" value="OBG_GTPase"/>
</dbReference>
<evidence type="ECO:0000256" key="2">
    <source>
        <dbReference type="ARBA" id="ARBA00007699"/>
    </source>
</evidence>
<dbReference type="SUPFAM" id="SSF102741">
    <property type="entry name" value="Obg GTP-binding protein C-terminal domain"/>
    <property type="match status" value="1"/>
</dbReference>
<dbReference type="GO" id="GO:0000287">
    <property type="term" value="F:magnesium ion binding"/>
    <property type="evidence" value="ECO:0007669"/>
    <property type="project" value="InterPro"/>
</dbReference>
<dbReference type="PANTHER" id="PTHR11702:SF31">
    <property type="entry name" value="MITOCHONDRIAL RIBOSOME-ASSOCIATED GTPASE 2"/>
    <property type="match status" value="1"/>
</dbReference>
<dbReference type="PRINTS" id="PR00326">
    <property type="entry name" value="GTP1OBG"/>
</dbReference>
<evidence type="ECO:0000256" key="3">
    <source>
        <dbReference type="ARBA" id="ARBA00022490"/>
    </source>
</evidence>
<feature type="binding site" evidence="9">
    <location>
        <begin position="319"/>
        <end position="321"/>
    </location>
    <ligand>
        <name>GTP</name>
        <dbReference type="ChEBI" id="CHEBI:37565"/>
    </ligand>
</feature>
<dbReference type="InterPro" id="IPR015349">
    <property type="entry name" value="OCT_dom"/>
</dbReference>
<keyword evidence="5 9" id="KW-0547">Nucleotide-binding</keyword>
<feature type="binding site" evidence="9">
    <location>
        <begin position="290"/>
        <end position="293"/>
    </location>
    <ligand>
        <name>GTP</name>
        <dbReference type="ChEBI" id="CHEBI:37565"/>
    </ligand>
</feature>
<evidence type="ECO:0000313" key="15">
    <source>
        <dbReference type="Proteomes" id="UP000547973"/>
    </source>
</evidence>
<feature type="compositionally biased region" description="Basic and acidic residues" evidence="10">
    <location>
        <begin position="463"/>
        <end position="499"/>
    </location>
</feature>
<dbReference type="Gene3D" id="3.40.50.300">
    <property type="entry name" value="P-loop containing nucleotide triphosphate hydrolases"/>
    <property type="match status" value="1"/>
</dbReference>
<dbReference type="CDD" id="cd01898">
    <property type="entry name" value="Obg"/>
    <property type="match status" value="1"/>
</dbReference>
<name>A0A7Y9Z995_9MICO</name>
<dbReference type="AlphaFoldDB" id="A0A7Y9Z995"/>
<evidence type="ECO:0000259" key="11">
    <source>
        <dbReference type="PROSITE" id="PS51710"/>
    </source>
</evidence>
<proteinExistence type="inferred from homology"/>
<comment type="subcellular location">
    <subcellularLocation>
        <location evidence="9">Cytoplasm</location>
    </subcellularLocation>
</comment>
<feature type="domain" description="Obg" evidence="13">
    <location>
        <begin position="2"/>
        <end position="159"/>
    </location>
</feature>
<evidence type="ECO:0000256" key="5">
    <source>
        <dbReference type="ARBA" id="ARBA00022741"/>
    </source>
</evidence>
<comment type="function">
    <text evidence="9">An essential GTPase which binds GTP, GDP and possibly (p)ppGpp with moderate affinity, with high nucleotide exchange rates and a fairly low GTP hydrolysis rate. Plays a role in control of the cell cycle, stress response, ribosome biogenesis and in those bacteria that undergo differentiation, in morphogenesis control.</text>
</comment>
<dbReference type="Pfam" id="PF01926">
    <property type="entry name" value="MMR_HSR1"/>
    <property type="match status" value="1"/>
</dbReference>
<evidence type="ECO:0000256" key="10">
    <source>
        <dbReference type="SAM" id="MobiDB-lite"/>
    </source>
</evidence>
<keyword evidence="4 9" id="KW-0479">Metal-binding</keyword>
<keyword evidence="3 9" id="KW-0963">Cytoplasm</keyword>
<comment type="subunit">
    <text evidence="9">Monomer.</text>
</comment>
<dbReference type="GO" id="GO:0005525">
    <property type="term" value="F:GTP binding"/>
    <property type="evidence" value="ECO:0007669"/>
    <property type="project" value="UniProtKB-UniRule"/>
</dbReference>
<comment type="caution">
    <text evidence="14">The sequence shown here is derived from an EMBL/GenBank/DDBJ whole genome shotgun (WGS) entry which is preliminary data.</text>
</comment>
<dbReference type="GO" id="GO:0042254">
    <property type="term" value="P:ribosome biogenesis"/>
    <property type="evidence" value="ECO:0007669"/>
    <property type="project" value="UniProtKB-UniRule"/>
</dbReference>
<dbReference type="InterPro" id="IPR027417">
    <property type="entry name" value="P-loop_NTPase"/>
</dbReference>
<dbReference type="InterPro" id="IPR006169">
    <property type="entry name" value="GTP1_OBG_dom"/>
</dbReference>
<dbReference type="PROSITE" id="PS51881">
    <property type="entry name" value="OCT"/>
    <property type="match status" value="1"/>
</dbReference>
<dbReference type="HAMAP" id="MF_01454">
    <property type="entry name" value="GTPase_Obg"/>
    <property type="match status" value="1"/>
</dbReference>
<dbReference type="NCBIfam" id="TIGR03595">
    <property type="entry name" value="Obg_CgtA_exten"/>
    <property type="match status" value="1"/>
</dbReference>
<sequence length="513" mass="54790">MATFVDRVVLNVSAGSGGRGIASVHREKFKPLGGPDGGTGGRGGSVIVYVDAQMTTLLDYHHAPHRRADNGRQGAGNWRHGASADDLRLAVPNGTIVVSMDGEVLADLVGEGAEFVVAAGGRGGLGNAALASLKRKAPGFALLGEPGEEASVTLELKSIADVALVGYPSSGKSSIIAAMSAVRPKIAEYPFTTLVPNLGVVAAGASRFTMADVPGLIPGASEGKGLGHDFLRHIERCSVIAHVLDTATLEADRDPVKDLEVISEELRAYSGDAHIAGVPLAERPQVIVLNKVDIPDGRELAKIVREDLDKLGMPIFEVSAVSHEGLDAFGYALAAMIADERAKKPELERAPIVLRPKAVDDAAFTVTHVRDGAEDFYQIRGIKPERWVRQTDFTNDEAVGYLADRLARLGVEDELFRAGAIPGSQVVIGTRETGVLFDWEPTMAAGAELLGRRGTDLRVEEMERSARATRNEKRAEHKDRMDAKSAAREELWTERDAGHWTDPAEDDQEIAGE</sequence>
<feature type="compositionally biased region" description="Acidic residues" evidence="10">
    <location>
        <begin position="503"/>
        <end position="513"/>
    </location>
</feature>
<keyword evidence="6 9" id="KW-0378">Hydrolase</keyword>
<evidence type="ECO:0000259" key="13">
    <source>
        <dbReference type="PROSITE" id="PS51883"/>
    </source>
</evidence>
<feature type="binding site" evidence="9">
    <location>
        <position position="173"/>
    </location>
    <ligand>
        <name>Mg(2+)</name>
        <dbReference type="ChEBI" id="CHEBI:18420"/>
    </ligand>
</feature>
<dbReference type="PROSITE" id="PS51883">
    <property type="entry name" value="OBG"/>
    <property type="match status" value="1"/>
</dbReference>
<dbReference type="NCBIfam" id="NF008955">
    <property type="entry name" value="PRK12297.1"/>
    <property type="match status" value="1"/>
</dbReference>
<gene>
    <name evidence="9" type="primary">obg</name>
    <name evidence="14" type="ORF">BKA03_001075</name>
</gene>
<feature type="domain" description="OBG-type G" evidence="11">
    <location>
        <begin position="160"/>
        <end position="338"/>
    </location>
</feature>
<dbReference type="Proteomes" id="UP000547973">
    <property type="component" value="Unassembled WGS sequence"/>
</dbReference>
<feature type="binding site" evidence="9">
    <location>
        <begin position="191"/>
        <end position="195"/>
    </location>
    <ligand>
        <name>GTP</name>
        <dbReference type="ChEBI" id="CHEBI:37565"/>
    </ligand>
</feature>
<dbReference type="Gene3D" id="2.70.210.12">
    <property type="entry name" value="GTP1/OBG domain"/>
    <property type="match status" value="1"/>
</dbReference>
<dbReference type="SUPFAM" id="SSF52540">
    <property type="entry name" value="P-loop containing nucleoside triphosphate hydrolases"/>
    <property type="match status" value="1"/>
</dbReference>
<dbReference type="PROSITE" id="PS51710">
    <property type="entry name" value="G_OBG"/>
    <property type="match status" value="1"/>
</dbReference>
<dbReference type="InterPro" id="IPR036726">
    <property type="entry name" value="GTP1_OBG_dom_sf"/>
</dbReference>
<dbReference type="PROSITE" id="PS00905">
    <property type="entry name" value="GTP1_OBG"/>
    <property type="match status" value="1"/>
</dbReference>
<dbReference type="EMBL" id="JACBZO010000001">
    <property type="protein sequence ID" value="NYI40956.1"/>
    <property type="molecule type" value="Genomic_DNA"/>
</dbReference>
<evidence type="ECO:0000313" key="14">
    <source>
        <dbReference type="EMBL" id="NYI40956.1"/>
    </source>
</evidence>
<dbReference type="EC" id="3.6.5.-" evidence="9"/>
<dbReference type="InterPro" id="IPR006073">
    <property type="entry name" value="GTP-bd"/>
</dbReference>
<dbReference type="NCBIfam" id="NF008954">
    <property type="entry name" value="PRK12296.1"/>
    <property type="match status" value="1"/>
</dbReference>
<dbReference type="InterPro" id="IPR031167">
    <property type="entry name" value="G_OBG"/>
</dbReference>
<dbReference type="PANTHER" id="PTHR11702">
    <property type="entry name" value="DEVELOPMENTALLY REGULATED GTP-BINDING PROTEIN-RELATED"/>
    <property type="match status" value="1"/>
</dbReference>
<feature type="binding site" evidence="9">
    <location>
        <position position="193"/>
    </location>
    <ligand>
        <name>Mg(2+)</name>
        <dbReference type="ChEBI" id="CHEBI:18420"/>
    </ligand>
</feature>
<dbReference type="SUPFAM" id="SSF82051">
    <property type="entry name" value="Obg GTP-binding protein N-terminal domain"/>
    <property type="match status" value="1"/>
</dbReference>
<feature type="binding site" evidence="9">
    <location>
        <begin position="166"/>
        <end position="173"/>
    </location>
    <ligand>
        <name>GTP</name>
        <dbReference type="ChEBI" id="CHEBI:37565"/>
    </ligand>
</feature>
<dbReference type="OrthoDB" id="9807318at2"/>
<evidence type="ECO:0000256" key="1">
    <source>
        <dbReference type="ARBA" id="ARBA00001946"/>
    </source>
</evidence>
<dbReference type="Pfam" id="PF09269">
    <property type="entry name" value="DUF1967"/>
    <property type="match status" value="1"/>
</dbReference>
<feature type="binding site" evidence="9">
    <location>
        <begin position="212"/>
        <end position="215"/>
    </location>
    <ligand>
        <name>GTP</name>
        <dbReference type="ChEBI" id="CHEBI:37565"/>
    </ligand>
</feature>
<keyword evidence="15" id="KW-1185">Reference proteome</keyword>
<evidence type="ECO:0000256" key="7">
    <source>
        <dbReference type="ARBA" id="ARBA00022842"/>
    </source>
</evidence>
<feature type="region of interest" description="Disordered" evidence="10">
    <location>
        <begin position="463"/>
        <end position="513"/>
    </location>
</feature>
<dbReference type="FunFam" id="2.70.210.12:FF:000001">
    <property type="entry name" value="GTPase Obg"/>
    <property type="match status" value="1"/>
</dbReference>
<evidence type="ECO:0000256" key="9">
    <source>
        <dbReference type="HAMAP-Rule" id="MF_01454"/>
    </source>
</evidence>
<evidence type="ECO:0000256" key="4">
    <source>
        <dbReference type="ARBA" id="ARBA00022723"/>
    </source>
</evidence>
<dbReference type="InterPro" id="IPR036346">
    <property type="entry name" value="GTP-bd_prot_GTP1/OBG_C_sf"/>
</dbReference>
<comment type="cofactor">
    <cofactor evidence="1 9">
        <name>Mg(2+)</name>
        <dbReference type="ChEBI" id="CHEBI:18420"/>
    </cofactor>
</comment>
<organism evidence="14 15">
    <name type="scientific">Demequina lutea</name>
    <dbReference type="NCBI Taxonomy" id="431489"/>
    <lineage>
        <taxon>Bacteria</taxon>
        <taxon>Bacillati</taxon>
        <taxon>Actinomycetota</taxon>
        <taxon>Actinomycetes</taxon>
        <taxon>Micrococcales</taxon>
        <taxon>Demequinaceae</taxon>
        <taxon>Demequina</taxon>
    </lineage>
</organism>
<dbReference type="NCBIfam" id="NF008956">
    <property type="entry name" value="PRK12299.1"/>
    <property type="match status" value="1"/>
</dbReference>